<organism evidence="1 2">
    <name type="scientific">Candidatus Staskawiczbacteria bacterium RIFCSPLOWO2_01_FULL_37_25b</name>
    <dbReference type="NCBI Taxonomy" id="1802213"/>
    <lineage>
        <taxon>Bacteria</taxon>
        <taxon>Candidatus Staskawicziibacteriota</taxon>
    </lineage>
</organism>
<protein>
    <submittedName>
        <fullName evidence="1">Uncharacterized protein</fullName>
    </submittedName>
</protein>
<dbReference type="EMBL" id="MHOZ01000057">
    <property type="protein sequence ID" value="OGZ71367.1"/>
    <property type="molecule type" value="Genomic_DNA"/>
</dbReference>
<evidence type="ECO:0000313" key="1">
    <source>
        <dbReference type="EMBL" id="OGZ71367.1"/>
    </source>
</evidence>
<proteinExistence type="predicted"/>
<comment type="caution">
    <text evidence="1">The sequence shown here is derived from an EMBL/GenBank/DDBJ whole genome shotgun (WGS) entry which is preliminary data.</text>
</comment>
<reference evidence="1 2" key="1">
    <citation type="journal article" date="2016" name="Nat. Commun.">
        <title>Thousands of microbial genomes shed light on interconnected biogeochemical processes in an aquifer system.</title>
        <authorList>
            <person name="Anantharaman K."/>
            <person name="Brown C.T."/>
            <person name="Hug L.A."/>
            <person name="Sharon I."/>
            <person name="Castelle C.J."/>
            <person name="Probst A.J."/>
            <person name="Thomas B.C."/>
            <person name="Singh A."/>
            <person name="Wilkins M.J."/>
            <person name="Karaoz U."/>
            <person name="Brodie E.L."/>
            <person name="Williams K.H."/>
            <person name="Hubbard S.S."/>
            <person name="Banfield J.F."/>
        </authorList>
    </citation>
    <scope>NUCLEOTIDE SEQUENCE [LARGE SCALE GENOMIC DNA]</scope>
</reference>
<evidence type="ECO:0000313" key="2">
    <source>
        <dbReference type="Proteomes" id="UP000178826"/>
    </source>
</evidence>
<dbReference type="AlphaFoldDB" id="A0A1G2I9T0"/>
<accession>A0A1G2I9T0</accession>
<sequence length="102" mass="11283">MTSPVIVLNEARRLQLAKKLEEYRGRLNSLRAPEVQMDTICKITVLERLLRDGLVNTWELSREMATNYGLGFDAHCFTNACGVIEDYCKTGGTTISGGTGLS</sequence>
<dbReference type="Proteomes" id="UP000178826">
    <property type="component" value="Unassembled WGS sequence"/>
</dbReference>
<name>A0A1G2I9T0_9BACT</name>
<gene>
    <name evidence="1" type="ORF">A2998_01920</name>
</gene>